<dbReference type="Pfam" id="PF00596">
    <property type="entry name" value="Aldolase_II"/>
    <property type="match status" value="1"/>
</dbReference>
<dbReference type="OrthoDB" id="5500703at2"/>
<evidence type="ECO:0000259" key="3">
    <source>
        <dbReference type="SMART" id="SM01007"/>
    </source>
</evidence>
<dbReference type="EMBL" id="RQIS01000015">
    <property type="protein sequence ID" value="RQH03884.1"/>
    <property type="molecule type" value="Genomic_DNA"/>
</dbReference>
<dbReference type="GO" id="GO:0046872">
    <property type="term" value="F:metal ion binding"/>
    <property type="evidence" value="ECO:0007669"/>
    <property type="project" value="UniProtKB-KW"/>
</dbReference>
<dbReference type="PANTHER" id="PTHR22789:SF0">
    <property type="entry name" value="3-OXO-TETRONATE 4-PHOSPHATE DECARBOXYLASE-RELATED"/>
    <property type="match status" value="1"/>
</dbReference>
<dbReference type="InterPro" id="IPR001303">
    <property type="entry name" value="Aldolase_II/adducin_N"/>
</dbReference>
<dbReference type="SUPFAM" id="SSF53639">
    <property type="entry name" value="AraD/HMP-PK domain-like"/>
    <property type="match status" value="1"/>
</dbReference>
<keyword evidence="2" id="KW-0456">Lyase</keyword>
<dbReference type="GO" id="GO:0019323">
    <property type="term" value="P:pentose catabolic process"/>
    <property type="evidence" value="ECO:0007669"/>
    <property type="project" value="TreeGrafter"/>
</dbReference>
<dbReference type="GO" id="GO:0005829">
    <property type="term" value="C:cytosol"/>
    <property type="evidence" value="ECO:0007669"/>
    <property type="project" value="TreeGrafter"/>
</dbReference>
<dbReference type="InterPro" id="IPR036409">
    <property type="entry name" value="Aldolase_II/adducin_N_sf"/>
</dbReference>
<dbReference type="RefSeq" id="WP_124152774.1">
    <property type="nucleotide sequence ID" value="NZ_RQIS01000015.1"/>
</dbReference>
<proteinExistence type="predicted"/>
<dbReference type="Proteomes" id="UP000272778">
    <property type="component" value="Unassembled WGS sequence"/>
</dbReference>
<dbReference type="SMART" id="SM01007">
    <property type="entry name" value="Aldolase_II"/>
    <property type="match status" value="1"/>
</dbReference>
<keyword evidence="5" id="KW-1185">Reference proteome</keyword>
<evidence type="ECO:0000313" key="4">
    <source>
        <dbReference type="EMBL" id="RQH03884.1"/>
    </source>
</evidence>
<sequence>MSTFYVRQAVVDLCNGLSRRGYLAGTGGNIAIRIGTDRFAVTPSATDYATMSAADVCVLRLDDLKRMEGGRAASVESGLHARVLRARADVQCSIHTHQPVASACALLGKPLDVPEGPLRRSLGSRVPVIGYAPSGSGWLSSKLARALREDIQAYLMLNHGVLCCGASPTAAVEAVEHLETLTRMHLTHMIEARAAREPRQRTILLQVASALAETSPFDRTDTP</sequence>
<organism evidence="4 5">
    <name type="scientific">Paraburkholderia dinghuensis</name>
    <dbReference type="NCBI Taxonomy" id="2305225"/>
    <lineage>
        <taxon>Bacteria</taxon>
        <taxon>Pseudomonadati</taxon>
        <taxon>Pseudomonadota</taxon>
        <taxon>Betaproteobacteria</taxon>
        <taxon>Burkholderiales</taxon>
        <taxon>Burkholderiaceae</taxon>
        <taxon>Paraburkholderia</taxon>
    </lineage>
</organism>
<comment type="caution">
    <text evidence="4">The sequence shown here is derived from an EMBL/GenBank/DDBJ whole genome shotgun (WGS) entry which is preliminary data.</text>
</comment>
<dbReference type="Gene3D" id="3.40.225.10">
    <property type="entry name" value="Class II aldolase/adducin N-terminal domain"/>
    <property type="match status" value="1"/>
</dbReference>
<reference evidence="4 5" key="1">
    <citation type="submission" date="2018-11" db="EMBL/GenBank/DDBJ databases">
        <title>Paraburkholderia sp. DHOA04, isolated from soil.</title>
        <authorList>
            <person name="Gao Z.-H."/>
            <person name="Qiu L.-H."/>
            <person name="Fu J.-C."/>
        </authorList>
    </citation>
    <scope>NUCLEOTIDE SEQUENCE [LARGE SCALE GENOMIC DNA]</scope>
    <source>
        <strain evidence="4 5">DHOA04</strain>
    </source>
</reference>
<feature type="domain" description="Class II aldolase/adducin N-terminal" evidence="3">
    <location>
        <begin position="8"/>
        <end position="186"/>
    </location>
</feature>
<dbReference type="InterPro" id="IPR050197">
    <property type="entry name" value="Aldolase_class_II_sugar_metab"/>
</dbReference>
<keyword evidence="1" id="KW-0479">Metal-binding</keyword>
<evidence type="ECO:0000256" key="2">
    <source>
        <dbReference type="ARBA" id="ARBA00023239"/>
    </source>
</evidence>
<accession>A0A3N6MIB0</accession>
<gene>
    <name evidence="4" type="ORF">D1Y85_19795</name>
</gene>
<protein>
    <submittedName>
        <fullName evidence="4">Class II aldolase/adducin family protein</fullName>
    </submittedName>
</protein>
<evidence type="ECO:0000313" key="5">
    <source>
        <dbReference type="Proteomes" id="UP000272778"/>
    </source>
</evidence>
<dbReference type="PANTHER" id="PTHR22789">
    <property type="entry name" value="FUCULOSE PHOSPHATE ALDOLASE"/>
    <property type="match status" value="1"/>
</dbReference>
<dbReference type="GO" id="GO:0016832">
    <property type="term" value="F:aldehyde-lyase activity"/>
    <property type="evidence" value="ECO:0007669"/>
    <property type="project" value="TreeGrafter"/>
</dbReference>
<dbReference type="AlphaFoldDB" id="A0A3N6MIB0"/>
<evidence type="ECO:0000256" key="1">
    <source>
        <dbReference type="ARBA" id="ARBA00022723"/>
    </source>
</evidence>
<name>A0A3N6MIB0_9BURK</name>